<feature type="compositionally biased region" description="Basic and acidic residues" evidence="2">
    <location>
        <begin position="738"/>
        <end position="754"/>
    </location>
</feature>
<dbReference type="Gene3D" id="1.10.418.10">
    <property type="entry name" value="Calponin-like domain"/>
    <property type="match status" value="1"/>
</dbReference>
<dbReference type="EMBL" id="CAMXCT030002336">
    <property type="protein sequence ID" value="CAL4784785.1"/>
    <property type="molecule type" value="Genomic_DNA"/>
</dbReference>
<evidence type="ECO:0000256" key="1">
    <source>
        <dbReference type="SAM" id="Coils"/>
    </source>
</evidence>
<reference evidence="4" key="2">
    <citation type="submission" date="2024-04" db="EMBL/GenBank/DDBJ databases">
        <authorList>
            <person name="Chen Y."/>
            <person name="Shah S."/>
            <person name="Dougan E. K."/>
            <person name="Thang M."/>
            <person name="Chan C."/>
        </authorList>
    </citation>
    <scope>NUCLEOTIDE SEQUENCE [LARGE SCALE GENOMIC DNA]</scope>
</reference>
<dbReference type="CDD" id="cd22211">
    <property type="entry name" value="HkD_SF"/>
    <property type="match status" value="1"/>
</dbReference>
<dbReference type="InterPro" id="IPR036872">
    <property type="entry name" value="CH_dom_sf"/>
</dbReference>
<proteinExistence type="predicted"/>
<sequence length="944" mass="105311">MAVTGGEDGGEKHAGTDIEALEGALIDWINTCCPEADVEEFDDLADGAILADVLQLYAPDVDPTNSAAGSAKRLHSCLSSYFGERIELPRLAGNMHNGAFCKPKLLRSLTEAVLLAAVEGPQKEEAVQAIMNLDENKQMALGNALQRLMAHSEAADSKEEILETGESNPPTPRAPSGVSEYKSSADVLQDEIQEMKHQCKSEMIAVDSLENSEKALQAQLRAIMADFAAEEEQAAETMVSIQKWQRLYGDEMRQRKAECSFLQQELQKEAENAKDLPQLQSKLQLQLDQELHACREMKDNTEYLDVEFREAAQSNEKDDLSTVKAEMMASQMQQNMVLRKLQRAEEEEKEQMHIAKGLWENLHMTEVAASMHDNTLRQVRRVAEKEEETEADVLGLLEFRECEMRQLELSLGESGTAGGQMGNNRASIAGPGAELLHSAPDMAELRSLLKELGQIARKHGTAQTELSQQQQRTRDLAHRLQQLEDESAQHQNSEAMALAEFRTRREEELHYSSELHERSHSQSMPPAAGTASAKTSGADVPKGADGETAELQTRLVSLRSRAATMLKEENEAATKLAKMQQEENEAAAKLSKLQQEEKEAATRLSETQQEEKHAATKLMETQQEENQAATRLSETRQAISKTQEAQAQARLKRQAVKQKATSKVEEAMSANEPKKEHERLGKEEADSSKKGHQKVEDQARLNVNRSEATSQKEDIQSARLSETLKVIAKAEAATDLASAKEHAKQARQQLEDQARLNVNRSEATSQKEDIQSARLSETLKVIAKAEAATDLASAKEHAKQARQQLAEEQAPLNVNRSEATSQKKGEKPTAKRFELPKASKEPAAKGQRQLEVKAEAQKAEPNKEDQDADAKNNKALLRKLRQQLAEEERKLRQWDTNQMERRQAMHLETQLISDSIREIGTRCQMLVDKHRALLDDRKRLESEA</sequence>
<dbReference type="SUPFAM" id="SSF116907">
    <property type="entry name" value="Hook domain"/>
    <property type="match status" value="1"/>
</dbReference>
<dbReference type="AlphaFoldDB" id="A0A9P1G2E5"/>
<dbReference type="EMBL" id="CAMXCT020002336">
    <property type="protein sequence ID" value="CAL1150848.1"/>
    <property type="molecule type" value="Genomic_DNA"/>
</dbReference>
<dbReference type="OrthoDB" id="418264at2759"/>
<feature type="region of interest" description="Disordered" evidence="2">
    <location>
        <begin position="506"/>
        <end position="550"/>
    </location>
</feature>
<evidence type="ECO:0000256" key="2">
    <source>
        <dbReference type="SAM" id="MobiDB-lite"/>
    </source>
</evidence>
<feature type="compositionally biased region" description="Basic and acidic residues" evidence="2">
    <location>
        <begin position="821"/>
        <end position="871"/>
    </location>
</feature>
<evidence type="ECO:0000313" key="6">
    <source>
        <dbReference type="Proteomes" id="UP001152797"/>
    </source>
</evidence>
<feature type="region of interest" description="Disordered" evidence="2">
    <location>
        <begin position="790"/>
        <end position="871"/>
    </location>
</feature>
<dbReference type="EMBL" id="CAMXCT010002336">
    <property type="protein sequence ID" value="CAI3997473.1"/>
    <property type="molecule type" value="Genomic_DNA"/>
</dbReference>
<name>A0A9P1G2E5_9DINO</name>
<accession>A0A9P1G2E5</accession>
<keyword evidence="1" id="KW-0175">Coiled coil</keyword>
<feature type="coiled-coil region" evidence="1">
    <location>
        <begin position="466"/>
        <end position="500"/>
    </location>
</feature>
<feature type="compositionally biased region" description="Basic and acidic residues" evidence="2">
    <location>
        <begin position="506"/>
        <end position="520"/>
    </location>
</feature>
<reference evidence="3" key="1">
    <citation type="submission" date="2022-10" db="EMBL/GenBank/DDBJ databases">
        <authorList>
            <person name="Chen Y."/>
            <person name="Dougan E. K."/>
            <person name="Chan C."/>
            <person name="Rhodes N."/>
            <person name="Thang M."/>
        </authorList>
    </citation>
    <scope>NUCLEOTIDE SEQUENCE</scope>
</reference>
<evidence type="ECO:0000313" key="4">
    <source>
        <dbReference type="EMBL" id="CAL1150848.1"/>
    </source>
</evidence>
<feature type="compositionally biased region" description="Polar residues" evidence="2">
    <location>
        <begin position="619"/>
        <end position="646"/>
    </location>
</feature>
<feature type="compositionally biased region" description="Basic and acidic residues" evidence="2">
    <location>
        <begin position="662"/>
        <end position="699"/>
    </location>
</feature>
<feature type="region of interest" description="Disordered" evidence="2">
    <location>
        <begin position="152"/>
        <end position="182"/>
    </location>
</feature>
<feature type="region of interest" description="Disordered" evidence="2">
    <location>
        <begin position="579"/>
        <end position="716"/>
    </location>
</feature>
<evidence type="ECO:0000313" key="3">
    <source>
        <dbReference type="EMBL" id="CAI3997473.1"/>
    </source>
</evidence>
<feature type="region of interest" description="Disordered" evidence="2">
    <location>
        <begin position="735"/>
        <end position="774"/>
    </location>
</feature>
<gene>
    <name evidence="3" type="ORF">C1SCF055_LOCUS23851</name>
</gene>
<evidence type="ECO:0000313" key="5">
    <source>
        <dbReference type="EMBL" id="CAL4784785.1"/>
    </source>
</evidence>
<organism evidence="3">
    <name type="scientific">Cladocopium goreaui</name>
    <dbReference type="NCBI Taxonomy" id="2562237"/>
    <lineage>
        <taxon>Eukaryota</taxon>
        <taxon>Sar</taxon>
        <taxon>Alveolata</taxon>
        <taxon>Dinophyceae</taxon>
        <taxon>Suessiales</taxon>
        <taxon>Symbiodiniaceae</taxon>
        <taxon>Cladocopium</taxon>
    </lineage>
</organism>
<comment type="caution">
    <text evidence="3">The sequence shown here is derived from an EMBL/GenBank/DDBJ whole genome shotgun (WGS) entry which is preliminary data.</text>
</comment>
<dbReference type="Proteomes" id="UP001152797">
    <property type="component" value="Unassembled WGS sequence"/>
</dbReference>
<feature type="compositionally biased region" description="Low complexity" evidence="2">
    <location>
        <begin position="525"/>
        <end position="538"/>
    </location>
</feature>
<protein>
    <submittedName>
        <fullName evidence="5">Fungal lipase-like domain-containing protein</fullName>
    </submittedName>
</protein>
<keyword evidence="6" id="KW-1185">Reference proteome</keyword>